<gene>
    <name evidence="2" type="ORF">H9779_06255</name>
</gene>
<organism evidence="2 3">
    <name type="scientific">Candidatus Alistipes avicola</name>
    <dbReference type="NCBI Taxonomy" id="2838432"/>
    <lineage>
        <taxon>Bacteria</taxon>
        <taxon>Pseudomonadati</taxon>
        <taxon>Bacteroidota</taxon>
        <taxon>Bacteroidia</taxon>
        <taxon>Bacteroidales</taxon>
        <taxon>Rikenellaceae</taxon>
        <taxon>Alistipes</taxon>
    </lineage>
</organism>
<evidence type="ECO:0000259" key="1">
    <source>
        <dbReference type="PROSITE" id="PS51186"/>
    </source>
</evidence>
<comment type="caution">
    <text evidence="2">The sequence shown here is derived from an EMBL/GenBank/DDBJ whole genome shotgun (WGS) entry which is preliminary data.</text>
</comment>
<proteinExistence type="predicted"/>
<dbReference type="GO" id="GO:0016747">
    <property type="term" value="F:acyltransferase activity, transferring groups other than amino-acyl groups"/>
    <property type="evidence" value="ECO:0007669"/>
    <property type="project" value="InterPro"/>
</dbReference>
<feature type="domain" description="N-acetyltransferase" evidence="1">
    <location>
        <begin position="12"/>
        <end position="176"/>
    </location>
</feature>
<dbReference type="Proteomes" id="UP000824259">
    <property type="component" value="Unassembled WGS sequence"/>
</dbReference>
<dbReference type="Gene3D" id="3.40.630.30">
    <property type="match status" value="1"/>
</dbReference>
<dbReference type="Pfam" id="PF00583">
    <property type="entry name" value="Acetyltransf_1"/>
    <property type="match status" value="1"/>
</dbReference>
<keyword evidence="2" id="KW-0808">Transferase</keyword>
<name>A0A9D2RHZ9_9BACT</name>
<dbReference type="AlphaFoldDB" id="A0A9D2RHZ9"/>
<dbReference type="PROSITE" id="PS51186">
    <property type="entry name" value="GNAT"/>
    <property type="match status" value="1"/>
</dbReference>
<dbReference type="EMBL" id="DWYR01000016">
    <property type="protein sequence ID" value="HJA99182.1"/>
    <property type="molecule type" value="Genomic_DNA"/>
</dbReference>
<evidence type="ECO:0000313" key="3">
    <source>
        <dbReference type="Proteomes" id="UP000824259"/>
    </source>
</evidence>
<protein>
    <submittedName>
        <fullName evidence="2">GNAT family N-acetyltransferase</fullName>
        <ecNumber evidence="2">2.3.1.-</ecNumber>
    </submittedName>
</protein>
<dbReference type="InterPro" id="IPR000182">
    <property type="entry name" value="GNAT_dom"/>
</dbReference>
<dbReference type="CDD" id="cd04301">
    <property type="entry name" value="NAT_SF"/>
    <property type="match status" value="1"/>
</dbReference>
<accession>A0A9D2RHZ9</accession>
<sequence>MNPHSDFTPASLYFRPALSNDLSRICTIIRQAQEQMRRRGSLQWQNGYPAPENIRNDISHGYGYVLGDNSSVWAYGAVVFDGESAYNDIQGEWLDDHPYVVLHRLAVADEVKRRGFAREFMQRVAELALERGISSFRVDTNYDNEYMLRLLRSLNFIRCGIIRYDSGERIAFQKRL</sequence>
<dbReference type="SUPFAM" id="SSF55729">
    <property type="entry name" value="Acyl-CoA N-acyltransferases (Nat)"/>
    <property type="match status" value="1"/>
</dbReference>
<reference evidence="2" key="1">
    <citation type="journal article" date="2021" name="PeerJ">
        <title>Extensive microbial diversity within the chicken gut microbiome revealed by metagenomics and culture.</title>
        <authorList>
            <person name="Gilroy R."/>
            <person name="Ravi A."/>
            <person name="Getino M."/>
            <person name="Pursley I."/>
            <person name="Horton D.L."/>
            <person name="Alikhan N.F."/>
            <person name="Baker D."/>
            <person name="Gharbi K."/>
            <person name="Hall N."/>
            <person name="Watson M."/>
            <person name="Adriaenssens E.M."/>
            <person name="Foster-Nyarko E."/>
            <person name="Jarju S."/>
            <person name="Secka A."/>
            <person name="Antonio M."/>
            <person name="Oren A."/>
            <person name="Chaudhuri R.R."/>
            <person name="La Ragione R."/>
            <person name="Hildebrand F."/>
            <person name="Pallen M.J."/>
        </authorList>
    </citation>
    <scope>NUCLEOTIDE SEQUENCE</scope>
    <source>
        <strain evidence="2">CHK169-11906</strain>
    </source>
</reference>
<keyword evidence="2" id="KW-0012">Acyltransferase</keyword>
<dbReference type="EC" id="2.3.1.-" evidence="2"/>
<reference evidence="2" key="2">
    <citation type="submission" date="2021-04" db="EMBL/GenBank/DDBJ databases">
        <authorList>
            <person name="Gilroy R."/>
        </authorList>
    </citation>
    <scope>NUCLEOTIDE SEQUENCE</scope>
    <source>
        <strain evidence="2">CHK169-11906</strain>
    </source>
</reference>
<dbReference type="InterPro" id="IPR016181">
    <property type="entry name" value="Acyl_CoA_acyltransferase"/>
</dbReference>
<evidence type="ECO:0000313" key="2">
    <source>
        <dbReference type="EMBL" id="HJA99182.1"/>
    </source>
</evidence>